<dbReference type="Gene3D" id="1.10.530.10">
    <property type="match status" value="1"/>
</dbReference>
<reference evidence="5 6" key="1">
    <citation type="submission" date="2015-08" db="EMBL/GenBank/DDBJ databases">
        <authorList>
            <person name="Babu N.S."/>
            <person name="Beckwith C.J."/>
            <person name="Beseler K.G."/>
            <person name="Brison A."/>
            <person name="Carone J.V."/>
            <person name="Caskin T.P."/>
            <person name="Diamond M."/>
            <person name="Durham M.E."/>
            <person name="Foxe J.M."/>
            <person name="Go M."/>
            <person name="Henderson B.A."/>
            <person name="Jones I.B."/>
            <person name="McGettigan J.A."/>
            <person name="Micheletti S.J."/>
            <person name="Nasrallah M.E."/>
            <person name="Ortiz D."/>
            <person name="Piller C.R."/>
            <person name="Privatt S.R."/>
            <person name="Schneider S.L."/>
            <person name="Sharp S."/>
            <person name="Smith T.C."/>
            <person name="Stanton J.D."/>
            <person name="Ullery H.E."/>
            <person name="Wilson R.J."/>
            <person name="Serrano M.G."/>
            <person name="Buck G."/>
            <person name="Lee V."/>
            <person name="Wang Y."/>
            <person name="Carvalho R."/>
            <person name="Voegtly L."/>
            <person name="Shi R."/>
            <person name="Duckworth R."/>
            <person name="Johnson A."/>
            <person name="Loviza R."/>
            <person name="Walstead R."/>
            <person name="Shah Z."/>
            <person name="Kiflezghi M."/>
            <person name="Wade K."/>
            <person name="Ball S.L."/>
            <person name="Bradley K.W."/>
            <person name="Asai D.J."/>
            <person name="Bowman C.A."/>
            <person name="Russell D.A."/>
            <person name="Pope W.H."/>
            <person name="Jacobs-Sera D."/>
            <person name="Hendrix R.W."/>
            <person name="Hatfull G.F."/>
        </authorList>
    </citation>
    <scope>NUCLEOTIDE SEQUENCE [LARGE SCALE GENOMIC DNA]</scope>
    <source>
        <strain evidence="5 6">DSM 27648</strain>
    </source>
</reference>
<dbReference type="Proteomes" id="UP000064967">
    <property type="component" value="Chromosome"/>
</dbReference>
<dbReference type="PROSITE" id="PS51257">
    <property type="entry name" value="PROKAR_LIPOPROTEIN"/>
    <property type="match status" value="1"/>
</dbReference>
<dbReference type="SMART" id="SM00263">
    <property type="entry name" value="LYZ1"/>
    <property type="match status" value="1"/>
</dbReference>
<feature type="domain" description="Transglycosylase SLT" evidence="4">
    <location>
        <begin position="54"/>
        <end position="138"/>
    </location>
</feature>
<keyword evidence="3" id="KW-0732">Signal</keyword>
<dbReference type="InterPro" id="IPR043992">
    <property type="entry name" value="SLT_3"/>
</dbReference>
<feature type="region of interest" description="Disordered" evidence="2">
    <location>
        <begin position="151"/>
        <end position="181"/>
    </location>
</feature>
<feature type="chain" id="PRO_5005465582" description="Transglycosylase SLT domain-containing protein" evidence="3">
    <location>
        <begin position="25"/>
        <end position="235"/>
    </location>
</feature>
<dbReference type="InterPro" id="IPR023346">
    <property type="entry name" value="Lysozyme-like_dom_sf"/>
</dbReference>
<dbReference type="Pfam" id="PF18896">
    <property type="entry name" value="SLT_3"/>
    <property type="match status" value="1"/>
</dbReference>
<evidence type="ECO:0000256" key="2">
    <source>
        <dbReference type="SAM" id="MobiDB-lite"/>
    </source>
</evidence>
<dbReference type="AlphaFoldDB" id="A0A0K1PJQ7"/>
<dbReference type="PROSITE" id="PS51348">
    <property type="entry name" value="GLYCOSYL_HYDROL_F22_2"/>
    <property type="match status" value="1"/>
</dbReference>
<keyword evidence="6" id="KW-1185">Reference proteome</keyword>
<name>A0A0K1PJQ7_9BACT</name>
<keyword evidence="1" id="KW-1015">Disulfide bond</keyword>
<evidence type="ECO:0000256" key="3">
    <source>
        <dbReference type="SAM" id="SignalP"/>
    </source>
</evidence>
<proteinExistence type="predicted"/>
<dbReference type="RefSeq" id="WP_205633568.1">
    <property type="nucleotide sequence ID" value="NZ_CP012333.1"/>
</dbReference>
<gene>
    <name evidence="5" type="ORF">AKJ09_00414</name>
</gene>
<dbReference type="SUPFAM" id="SSF53955">
    <property type="entry name" value="Lysozyme-like"/>
    <property type="match status" value="1"/>
</dbReference>
<evidence type="ECO:0000313" key="6">
    <source>
        <dbReference type="Proteomes" id="UP000064967"/>
    </source>
</evidence>
<evidence type="ECO:0000259" key="4">
    <source>
        <dbReference type="Pfam" id="PF18896"/>
    </source>
</evidence>
<evidence type="ECO:0000256" key="1">
    <source>
        <dbReference type="ARBA" id="ARBA00023157"/>
    </source>
</evidence>
<dbReference type="PANTHER" id="PTHR11407">
    <property type="entry name" value="LYSOZYME C"/>
    <property type="match status" value="1"/>
</dbReference>
<feature type="compositionally biased region" description="Polar residues" evidence="2">
    <location>
        <begin position="159"/>
        <end position="177"/>
    </location>
</feature>
<sequence length="235" mass="24952">MPAAKIYGLIAFASLLSVVTVGCAAETDDEEAVGESEDHLLAGRRLSPSETAAHLRSAGFPENQIGRMVCTAKYESSFYERAQNKNTNRSVDRGLFQINSIHLGGTPGCPARGASDALWNAATNAKCAYAIFKLQGNNAWNGYKKHRSECDRYPAPSSAPVSTTADDESTATNSSSSDDVEGGCWSGTLKDMVDARTCVQSKADGVWYQCMDGGWYRGGNATTGNFGACVGSHPL</sequence>
<dbReference type="EMBL" id="CP012333">
    <property type="protein sequence ID" value="AKU93750.1"/>
    <property type="molecule type" value="Genomic_DNA"/>
</dbReference>
<feature type="signal peptide" evidence="3">
    <location>
        <begin position="1"/>
        <end position="24"/>
    </location>
</feature>
<evidence type="ECO:0000313" key="5">
    <source>
        <dbReference type="EMBL" id="AKU93750.1"/>
    </source>
</evidence>
<dbReference type="InterPro" id="IPR001916">
    <property type="entry name" value="Glyco_hydro_22"/>
</dbReference>
<accession>A0A0K1PJQ7</accession>
<dbReference type="STRING" id="1391654.AKJ09_00414"/>
<dbReference type="PANTHER" id="PTHR11407:SF63">
    <property type="entry name" value="LYSOZYME C"/>
    <property type="match status" value="1"/>
</dbReference>
<dbReference type="KEGG" id="llu:AKJ09_00414"/>
<protein>
    <recommendedName>
        <fullName evidence="4">Transglycosylase SLT domain-containing protein</fullName>
    </recommendedName>
</protein>
<organism evidence="5 6">
    <name type="scientific">Labilithrix luteola</name>
    <dbReference type="NCBI Taxonomy" id="1391654"/>
    <lineage>
        <taxon>Bacteria</taxon>
        <taxon>Pseudomonadati</taxon>
        <taxon>Myxococcota</taxon>
        <taxon>Polyangia</taxon>
        <taxon>Polyangiales</taxon>
        <taxon>Labilitrichaceae</taxon>
        <taxon>Labilithrix</taxon>
    </lineage>
</organism>
<dbReference type="GO" id="GO:0003796">
    <property type="term" value="F:lysozyme activity"/>
    <property type="evidence" value="ECO:0007669"/>
    <property type="project" value="TreeGrafter"/>
</dbReference>